<keyword evidence="2" id="KW-1185">Reference proteome</keyword>
<gene>
    <name evidence="1" type="ORF">SAMN04487926_105313</name>
</gene>
<organism evidence="1 2">
    <name type="scientific">Paraburkholderia steynii</name>
    <dbReference type="NCBI Taxonomy" id="1245441"/>
    <lineage>
        <taxon>Bacteria</taxon>
        <taxon>Pseudomonadati</taxon>
        <taxon>Pseudomonadota</taxon>
        <taxon>Betaproteobacteria</taxon>
        <taxon>Burkholderiales</taxon>
        <taxon>Burkholderiaceae</taxon>
        <taxon>Paraburkholderia</taxon>
    </lineage>
</organism>
<name>A0A7Z7B5U2_9BURK</name>
<accession>A0A7Z7B5U2</accession>
<dbReference type="RefSeq" id="WP_091778099.1">
    <property type="nucleotide sequence ID" value="NZ_FNDI01000005.1"/>
</dbReference>
<evidence type="ECO:0000313" key="2">
    <source>
        <dbReference type="Proteomes" id="UP000198900"/>
    </source>
</evidence>
<dbReference type="AlphaFoldDB" id="A0A7Z7B5U2"/>
<dbReference type="Proteomes" id="UP000198900">
    <property type="component" value="Unassembled WGS sequence"/>
</dbReference>
<dbReference type="EMBL" id="FNDI01000005">
    <property type="protein sequence ID" value="SDH56348.1"/>
    <property type="molecule type" value="Genomic_DNA"/>
</dbReference>
<comment type="caution">
    <text evidence="1">The sequence shown here is derived from an EMBL/GenBank/DDBJ whole genome shotgun (WGS) entry which is preliminary data.</text>
</comment>
<sequence length="366" mass="41450">MKRTAYPSGMRSRRGRDNTRTFYLIQPDGTKLMLGQDFRLACQRWVEVQQSQVQQERPDTALALLSGFQRCSLPSPSSAAFLRRQAELATLRDYFADAGDPMLDTIASEADFLTWYIHRKHATSPDAVVRIFRHVWIFAQELEIVGRACPWKSLDLSKVRLKLEAADVVYRFALAPLTGLLEELLDKRLPRTIEPHRAPSVPDDMQYLQVLLKQAASTAVAQLRACGRMDLVAPVYQLTIDDLLSLRGSPILSLVRPPGRISLEHRRREYLNSLKTPTQSSRESKGLDGRASVRLRELSDPEVQQVLVQRLFLDENPTSIGQLKIELEHLFNIAVDTSAILRERNLMDKEHLPEALFVTGAKNGKG</sequence>
<reference evidence="1" key="1">
    <citation type="submission" date="2016-10" db="EMBL/GenBank/DDBJ databases">
        <authorList>
            <person name="Varghese N."/>
            <person name="Submissions S."/>
        </authorList>
    </citation>
    <scope>NUCLEOTIDE SEQUENCE [LARGE SCALE GENOMIC DNA]</scope>
    <source>
        <strain evidence="1">YR281</strain>
    </source>
</reference>
<protein>
    <submittedName>
        <fullName evidence="1">Uncharacterized protein</fullName>
    </submittedName>
</protein>
<proteinExistence type="predicted"/>
<evidence type="ECO:0000313" key="1">
    <source>
        <dbReference type="EMBL" id="SDH56348.1"/>
    </source>
</evidence>